<evidence type="ECO:0000256" key="2">
    <source>
        <dbReference type="ARBA" id="ARBA00010835"/>
    </source>
</evidence>
<evidence type="ECO:0000256" key="1">
    <source>
        <dbReference type="ARBA" id="ARBA00004173"/>
    </source>
</evidence>
<dbReference type="RefSeq" id="XP_007433227.1">
    <property type="nucleotide sequence ID" value="XM_007433165.3"/>
</dbReference>
<dbReference type="GO" id="GO:0005739">
    <property type="term" value="C:mitochondrion"/>
    <property type="evidence" value="ECO:0007669"/>
    <property type="project" value="UniProtKB-SubCell"/>
</dbReference>
<dbReference type="GO" id="GO:0003747">
    <property type="term" value="F:translation release factor activity"/>
    <property type="evidence" value="ECO:0007669"/>
    <property type="project" value="InterPro"/>
</dbReference>
<reference evidence="8" key="1">
    <citation type="submission" date="2025-08" db="UniProtKB">
        <authorList>
            <consortium name="RefSeq"/>
        </authorList>
    </citation>
    <scope>IDENTIFICATION</scope>
    <source>
        <tissue evidence="8">Liver</tissue>
    </source>
</reference>
<gene>
    <name evidence="8" type="primary">CUNH12orf65</name>
</gene>
<feature type="compositionally biased region" description="Basic and acidic residues" evidence="5">
    <location>
        <begin position="199"/>
        <end position="210"/>
    </location>
</feature>
<evidence type="ECO:0000313" key="8">
    <source>
        <dbReference type="RefSeq" id="XP_007433227.1"/>
    </source>
</evidence>
<dbReference type="OrthoDB" id="277888at2759"/>
<comment type="similarity">
    <text evidence="2">Belongs to the prokaryotic/mitochondrial release factor family.</text>
</comment>
<dbReference type="InterPro" id="IPR045853">
    <property type="entry name" value="Pep_chain_release_fac_I_sf"/>
</dbReference>
<dbReference type="PANTHER" id="PTHR46203">
    <property type="entry name" value="PROBABLE PEPTIDE CHAIN RELEASE FACTOR C12ORF65"/>
    <property type="match status" value="1"/>
</dbReference>
<dbReference type="SUPFAM" id="SSF75620">
    <property type="entry name" value="Release factor"/>
    <property type="match status" value="1"/>
</dbReference>
<dbReference type="InterPro" id="IPR052405">
    <property type="entry name" value="Mito_Transl_Release_Factor"/>
</dbReference>
<dbReference type="Pfam" id="PF00472">
    <property type="entry name" value="RF-1"/>
    <property type="match status" value="1"/>
</dbReference>
<evidence type="ECO:0000256" key="4">
    <source>
        <dbReference type="ARBA" id="ARBA00023128"/>
    </source>
</evidence>
<protein>
    <submittedName>
        <fullName evidence="8">Probable peptide chain release factor C12orf65 homolog, mitochondrial isoform X1</fullName>
    </submittedName>
</protein>
<evidence type="ECO:0000256" key="3">
    <source>
        <dbReference type="ARBA" id="ARBA00022946"/>
    </source>
</evidence>
<evidence type="ECO:0000259" key="6">
    <source>
        <dbReference type="Pfam" id="PF00472"/>
    </source>
</evidence>
<dbReference type="GeneID" id="103056487"/>
<organism evidence="7 8">
    <name type="scientific">Python bivittatus</name>
    <name type="common">Burmese python</name>
    <name type="synonym">Python molurus bivittatus</name>
    <dbReference type="NCBI Taxonomy" id="176946"/>
    <lineage>
        <taxon>Eukaryota</taxon>
        <taxon>Metazoa</taxon>
        <taxon>Chordata</taxon>
        <taxon>Craniata</taxon>
        <taxon>Vertebrata</taxon>
        <taxon>Euteleostomi</taxon>
        <taxon>Lepidosauria</taxon>
        <taxon>Squamata</taxon>
        <taxon>Bifurcata</taxon>
        <taxon>Unidentata</taxon>
        <taxon>Episquamata</taxon>
        <taxon>Toxicofera</taxon>
        <taxon>Serpentes</taxon>
        <taxon>Henophidia</taxon>
        <taxon>Pythonidae</taxon>
        <taxon>Python</taxon>
    </lineage>
</organism>
<feature type="region of interest" description="Disordered" evidence="5">
    <location>
        <begin position="199"/>
        <end position="232"/>
    </location>
</feature>
<name>A0A9F2WCN5_PYTBI</name>
<accession>A0A9F2WCN5</accession>
<keyword evidence="4" id="KW-0496">Mitochondrion</keyword>
<evidence type="ECO:0000256" key="5">
    <source>
        <dbReference type="SAM" id="MobiDB-lite"/>
    </source>
</evidence>
<feature type="domain" description="Prokaryotic-type class I peptide chain release factors" evidence="6">
    <location>
        <begin position="122"/>
        <end position="215"/>
    </location>
</feature>
<dbReference type="CTD" id="91574"/>
<keyword evidence="3" id="KW-0809">Transit peptide</keyword>
<keyword evidence="7" id="KW-1185">Reference proteome</keyword>
<dbReference type="InterPro" id="IPR000352">
    <property type="entry name" value="Pep_chain_release_fac_I"/>
</dbReference>
<dbReference type="KEGG" id="pbi:103056487"/>
<sequence length="232" mass="26448">MPVLQLTRHSALHKTSWKENTDLARFSFHQTIKPAACNAVNKPSLWIVTGCTFLLLSCSWKSPLRFLLMPPSSLLRLTTPLIVQRSSFPRTPRLGEKRFLLGQCPGLWFLEAGKKSSSDLLPLNEADLEEQFVRGFGPGGQATNKTNNCVVLKHLPSGIVVKCHQTRSLETNRLKARGILQEKVDIFYKGQASAVVQEKQELEKKKEEKRRQARKNLERKRHLKEMHALEDK</sequence>
<dbReference type="Gene3D" id="3.30.160.20">
    <property type="match status" value="1"/>
</dbReference>
<comment type="subcellular location">
    <subcellularLocation>
        <location evidence="1">Mitochondrion</location>
    </subcellularLocation>
</comment>
<evidence type="ECO:0000313" key="7">
    <source>
        <dbReference type="Proteomes" id="UP000695026"/>
    </source>
</evidence>
<feature type="compositionally biased region" description="Basic residues" evidence="5">
    <location>
        <begin position="211"/>
        <end position="224"/>
    </location>
</feature>
<dbReference type="Proteomes" id="UP000695026">
    <property type="component" value="Unplaced"/>
</dbReference>
<dbReference type="PANTHER" id="PTHR46203:SF1">
    <property type="entry name" value="MITOCHONDRIAL TRANSLATION RELEASE FACTOR IN RESCUE"/>
    <property type="match status" value="1"/>
</dbReference>
<dbReference type="AlphaFoldDB" id="A0A9F2WCN5"/>
<proteinExistence type="inferred from homology"/>